<dbReference type="Pfam" id="PF18925">
    <property type="entry name" value="DUF5675"/>
    <property type="match status" value="1"/>
</dbReference>
<evidence type="ECO:0000259" key="1">
    <source>
        <dbReference type="Pfam" id="PF18925"/>
    </source>
</evidence>
<evidence type="ECO:0000313" key="3">
    <source>
        <dbReference type="Proteomes" id="UP000887043"/>
    </source>
</evidence>
<reference evidence="2" key="1">
    <citation type="submission" date="2021-08" db="EMBL/GenBank/DDBJ databases">
        <title>Prevotella lacticifex sp. nov., isolated from rumen of cow.</title>
        <authorList>
            <person name="Shinkai T."/>
            <person name="Ikeyama N."/>
            <person name="Kumagai M."/>
            <person name="Ohmori H."/>
            <person name="Sakamoto M."/>
            <person name="Ohkuma M."/>
            <person name="Mitsumori M."/>
        </authorList>
    </citation>
    <scope>NUCLEOTIDE SEQUENCE</scope>
    <source>
        <strain evidence="2">DSM 11371</strain>
    </source>
</reference>
<proteinExistence type="predicted"/>
<protein>
    <recommendedName>
        <fullName evidence="1">DUF5675 domain-containing protein</fullName>
    </recommendedName>
</protein>
<gene>
    <name evidence="2" type="ORF">PRRU23_20960</name>
</gene>
<dbReference type="EMBL" id="BPTR01000001">
    <property type="protein sequence ID" value="GJG28396.1"/>
    <property type="molecule type" value="Genomic_DNA"/>
</dbReference>
<dbReference type="InterPro" id="IPR043732">
    <property type="entry name" value="DUF5675"/>
</dbReference>
<organism evidence="2 3">
    <name type="scientific">Segatella bryantii</name>
    <name type="common">Prevotella bryantii</name>
    <dbReference type="NCBI Taxonomy" id="77095"/>
    <lineage>
        <taxon>Bacteria</taxon>
        <taxon>Pseudomonadati</taxon>
        <taxon>Bacteroidota</taxon>
        <taxon>Bacteroidia</taxon>
        <taxon>Bacteroidales</taxon>
        <taxon>Prevotellaceae</taxon>
        <taxon>Segatella</taxon>
    </lineage>
</organism>
<accession>A0AA37HXH1</accession>
<dbReference type="AlphaFoldDB" id="A0AA37HXH1"/>
<dbReference type="RefSeq" id="WP_306432721.1">
    <property type="nucleotide sequence ID" value="NZ_BPTR01000001.1"/>
</dbReference>
<dbReference type="Proteomes" id="UP000887043">
    <property type="component" value="Unassembled WGS sequence"/>
</dbReference>
<evidence type="ECO:0000313" key="2">
    <source>
        <dbReference type="EMBL" id="GJG28396.1"/>
    </source>
</evidence>
<sequence length="145" mass="16112">MNMKIKIARVARKPSYTIGHLFIDRHYFCDTLEPPDRSLTSASTYDDILLAKCKGPTAIPQGIYHVTLTKSPKFGCILPQLMAVPGFEGIRIHAGNRPNDTRGCVLVGFNKLKGMVINSTSILRILIDRMNAAIARGMDVELEIR</sequence>
<comment type="caution">
    <text evidence="2">The sequence shown here is derived from an EMBL/GenBank/DDBJ whole genome shotgun (WGS) entry which is preliminary data.</text>
</comment>
<name>A0AA37HXH1_SEGBR</name>
<feature type="domain" description="DUF5675" evidence="1">
    <location>
        <begin position="7"/>
        <end position="130"/>
    </location>
</feature>